<feature type="DNA-binding region" description="OmpR/PhoB-type" evidence="3">
    <location>
        <begin position="1"/>
        <end position="95"/>
    </location>
</feature>
<dbReference type="Pfam" id="PF13424">
    <property type="entry name" value="TPR_12"/>
    <property type="match status" value="1"/>
</dbReference>
<evidence type="ECO:0000256" key="1">
    <source>
        <dbReference type="ARBA" id="ARBA00005820"/>
    </source>
</evidence>
<dbReference type="InterPro" id="IPR058852">
    <property type="entry name" value="HTH_77"/>
</dbReference>
<evidence type="ECO:0000259" key="4">
    <source>
        <dbReference type="PROSITE" id="PS51755"/>
    </source>
</evidence>
<sequence>MRFGVLGPLEVRTGERVAVPDRKVRTLLAVLLAHRGRVVASGRLIDDLWGGAPAPSRPAATLQARVSQLRRTLEDAEAGARALVESRPPGYVLAAGDVDAGVFEELVERAAAAPDPRSKAGLLDEALGLWRGEAFAGFEDVESVRVEAARLEELRLAAVEERAEARLALGEHHRVAGELAEHVAGHPLRERLRAVHMRALYRAGRQDEALRSYAELRGLLRDELGLDPGPGLAALHQAILRQDPSLDVRPRTNLPAAVTELVGRADALREVRARLAESRLLTLVGPGGVGKTRLAVEAAGKVVEEYPDGVWLVELAALDPAGTALVPMVSAVLGLRDDDRPSAGLAGALRDRRMLLVLDNCEHVVEPVGALVSELLRRVPGLRVLATSRQPLGVYGERLWPVPPLEVPRAVELFVARAGPGFALDAGNAEWVAAICRRLDGLPLALELAATRVRALGVRELAARLDDRFRLLEGGPRGAPRRQRTLRAVIDWSHEPLPEPDRRVLRRLAVHADGCTLEAAERVCGDGDVLDRLARLVDRSLVVMAEGADGLPRYRLLESVAAYCVERLDEAGDHERTRRRHYRYYLDLAERAEPRLRTGDQREWLARLNTESANMRAALDAALHAGASEVALRLVNALSWSWMLRGRLGEARRALERVLGAVPPDADPALLARARAWHAGIAMLDGDSAGRADRTRAVLAAFDGPGDGHGRAWASWFLAFARRGFGDPADIDDLIGLAFDGFTAAGDEWGVAAALSSRAAQAMARGDLAAAERDGEHGAVLFRDLGDRWGLLQVTETLGVLAEARGDYPRAAAYHQDGLRMAEELGLWTEVAYKLGRLGRVALLDGDHGRADDLHRRAARLARERSHRRMENFAEVGLALAARRRGDLDEAEGYLLAWVDWCRGVDGSPGLALVLAELGFIAELRGDRESALRLHQEGLAAARATGNPRAVALALEGLAGALDDPAEAARSLEEAGAIRASAGAPLPPAERADVDRIAARLATTPAR</sequence>
<dbReference type="PRINTS" id="PR00364">
    <property type="entry name" value="DISEASERSIST"/>
</dbReference>
<dbReference type="Gene3D" id="1.25.40.10">
    <property type="entry name" value="Tetratricopeptide repeat domain"/>
    <property type="match status" value="2"/>
</dbReference>
<dbReference type="InterPro" id="IPR005158">
    <property type="entry name" value="BTAD"/>
</dbReference>
<dbReference type="CDD" id="cd15831">
    <property type="entry name" value="BTAD"/>
    <property type="match status" value="1"/>
</dbReference>
<dbReference type="SUPFAM" id="SSF46894">
    <property type="entry name" value="C-terminal effector domain of the bipartite response regulators"/>
    <property type="match status" value="1"/>
</dbReference>
<accession>A0ABN3JSE3</accession>
<dbReference type="RefSeq" id="WP_344593876.1">
    <property type="nucleotide sequence ID" value="NZ_BAAARW010000023.1"/>
</dbReference>
<comment type="similarity">
    <text evidence="1">Belongs to the AfsR/DnrI/RedD regulatory family.</text>
</comment>
<dbReference type="PANTHER" id="PTHR47691:SF3">
    <property type="entry name" value="HTH-TYPE TRANSCRIPTIONAL REGULATOR RV0890C-RELATED"/>
    <property type="match status" value="1"/>
</dbReference>
<dbReference type="EMBL" id="BAAARW010000023">
    <property type="protein sequence ID" value="GAA2439103.1"/>
    <property type="molecule type" value="Genomic_DNA"/>
</dbReference>
<keyword evidence="2 3" id="KW-0238">DNA-binding</keyword>
<protein>
    <submittedName>
        <fullName evidence="5">BTAD domain-containing putative transcriptional regulator</fullName>
    </submittedName>
</protein>
<keyword evidence="6" id="KW-1185">Reference proteome</keyword>
<dbReference type="Gene3D" id="1.10.10.10">
    <property type="entry name" value="Winged helix-like DNA-binding domain superfamily/Winged helix DNA-binding domain"/>
    <property type="match status" value="1"/>
</dbReference>
<dbReference type="Pfam" id="PF00486">
    <property type="entry name" value="Trans_reg_C"/>
    <property type="match status" value="1"/>
</dbReference>
<dbReference type="SUPFAM" id="SSF52540">
    <property type="entry name" value="P-loop containing nucleoside triphosphate hydrolases"/>
    <property type="match status" value="1"/>
</dbReference>
<dbReference type="SUPFAM" id="SSF48452">
    <property type="entry name" value="TPR-like"/>
    <property type="match status" value="3"/>
</dbReference>
<evidence type="ECO:0000313" key="6">
    <source>
        <dbReference type="Proteomes" id="UP001501231"/>
    </source>
</evidence>
<dbReference type="InterPro" id="IPR001867">
    <property type="entry name" value="OmpR/PhoB-type_DNA-bd"/>
</dbReference>
<evidence type="ECO:0000256" key="2">
    <source>
        <dbReference type="ARBA" id="ARBA00023125"/>
    </source>
</evidence>
<dbReference type="PROSITE" id="PS51755">
    <property type="entry name" value="OMPR_PHOB"/>
    <property type="match status" value="1"/>
</dbReference>
<dbReference type="Proteomes" id="UP001501231">
    <property type="component" value="Unassembled WGS sequence"/>
</dbReference>
<reference evidence="5 6" key="1">
    <citation type="journal article" date="2019" name="Int. J. Syst. Evol. Microbiol.">
        <title>The Global Catalogue of Microorganisms (GCM) 10K type strain sequencing project: providing services to taxonomists for standard genome sequencing and annotation.</title>
        <authorList>
            <consortium name="The Broad Institute Genomics Platform"/>
            <consortium name="The Broad Institute Genome Sequencing Center for Infectious Disease"/>
            <person name="Wu L."/>
            <person name="Ma J."/>
        </authorList>
    </citation>
    <scope>NUCLEOTIDE SEQUENCE [LARGE SCALE GENOMIC DNA]</scope>
    <source>
        <strain evidence="5 6">JCM 3325</strain>
    </source>
</reference>
<dbReference type="Pfam" id="PF25872">
    <property type="entry name" value="HTH_77"/>
    <property type="match status" value="1"/>
</dbReference>
<comment type="caution">
    <text evidence="5">The sequence shown here is derived from an EMBL/GenBank/DDBJ whole genome shotgun (WGS) entry which is preliminary data.</text>
</comment>
<organism evidence="5 6">
    <name type="scientific">Actinomadura vinacea</name>
    <dbReference type="NCBI Taxonomy" id="115336"/>
    <lineage>
        <taxon>Bacteria</taxon>
        <taxon>Bacillati</taxon>
        <taxon>Actinomycetota</taxon>
        <taxon>Actinomycetes</taxon>
        <taxon>Streptosporangiales</taxon>
        <taxon>Thermomonosporaceae</taxon>
        <taxon>Actinomadura</taxon>
    </lineage>
</organism>
<dbReference type="InterPro" id="IPR027417">
    <property type="entry name" value="P-loop_NTPase"/>
</dbReference>
<name>A0ABN3JSE3_9ACTN</name>
<dbReference type="PANTHER" id="PTHR47691">
    <property type="entry name" value="REGULATOR-RELATED"/>
    <property type="match status" value="1"/>
</dbReference>
<dbReference type="SMART" id="SM01043">
    <property type="entry name" value="BTAD"/>
    <property type="match status" value="1"/>
</dbReference>
<dbReference type="SMART" id="SM00862">
    <property type="entry name" value="Trans_reg_C"/>
    <property type="match status" value="1"/>
</dbReference>
<gene>
    <name evidence="5" type="ORF">GCM10010191_63050</name>
</gene>
<evidence type="ECO:0000256" key="3">
    <source>
        <dbReference type="PROSITE-ProRule" id="PRU01091"/>
    </source>
</evidence>
<proteinExistence type="inferred from homology"/>
<dbReference type="Pfam" id="PF03704">
    <property type="entry name" value="BTAD"/>
    <property type="match status" value="1"/>
</dbReference>
<feature type="domain" description="OmpR/PhoB-type" evidence="4">
    <location>
        <begin position="1"/>
        <end position="95"/>
    </location>
</feature>
<dbReference type="InterPro" id="IPR011990">
    <property type="entry name" value="TPR-like_helical_dom_sf"/>
</dbReference>
<dbReference type="InterPro" id="IPR036388">
    <property type="entry name" value="WH-like_DNA-bd_sf"/>
</dbReference>
<dbReference type="InterPro" id="IPR016032">
    <property type="entry name" value="Sig_transdc_resp-reg_C-effctor"/>
</dbReference>
<evidence type="ECO:0000313" key="5">
    <source>
        <dbReference type="EMBL" id="GAA2439103.1"/>
    </source>
</evidence>